<dbReference type="AlphaFoldDB" id="A0A0A9B126"/>
<name>A0A0A9B126_ARUDO</name>
<proteinExistence type="predicted"/>
<reference evidence="1" key="1">
    <citation type="submission" date="2014-09" db="EMBL/GenBank/DDBJ databases">
        <authorList>
            <person name="Magalhaes I.L.F."/>
            <person name="Oliveira U."/>
            <person name="Santos F.R."/>
            <person name="Vidigal T.H.D.A."/>
            <person name="Brescovit A.D."/>
            <person name="Santos A.J."/>
        </authorList>
    </citation>
    <scope>NUCLEOTIDE SEQUENCE</scope>
    <source>
        <tissue evidence="1">Shoot tissue taken approximately 20 cm above the soil surface</tissue>
    </source>
</reference>
<accession>A0A0A9B126</accession>
<organism evidence="1">
    <name type="scientific">Arundo donax</name>
    <name type="common">Giant reed</name>
    <name type="synonym">Donax arundinaceus</name>
    <dbReference type="NCBI Taxonomy" id="35708"/>
    <lineage>
        <taxon>Eukaryota</taxon>
        <taxon>Viridiplantae</taxon>
        <taxon>Streptophyta</taxon>
        <taxon>Embryophyta</taxon>
        <taxon>Tracheophyta</taxon>
        <taxon>Spermatophyta</taxon>
        <taxon>Magnoliopsida</taxon>
        <taxon>Liliopsida</taxon>
        <taxon>Poales</taxon>
        <taxon>Poaceae</taxon>
        <taxon>PACMAD clade</taxon>
        <taxon>Arundinoideae</taxon>
        <taxon>Arundineae</taxon>
        <taxon>Arundo</taxon>
    </lineage>
</organism>
<protein>
    <submittedName>
        <fullName evidence="1">Uncharacterized protein</fullName>
    </submittedName>
</protein>
<evidence type="ECO:0000313" key="1">
    <source>
        <dbReference type="EMBL" id="JAD55853.1"/>
    </source>
</evidence>
<dbReference type="EMBL" id="GBRH01242042">
    <property type="protein sequence ID" value="JAD55853.1"/>
    <property type="molecule type" value="Transcribed_RNA"/>
</dbReference>
<reference evidence="1" key="2">
    <citation type="journal article" date="2015" name="Data Brief">
        <title>Shoot transcriptome of the giant reed, Arundo donax.</title>
        <authorList>
            <person name="Barrero R.A."/>
            <person name="Guerrero F.D."/>
            <person name="Moolhuijzen P."/>
            <person name="Goolsby J.A."/>
            <person name="Tidwell J."/>
            <person name="Bellgard S.E."/>
            <person name="Bellgard M.I."/>
        </authorList>
    </citation>
    <scope>NUCLEOTIDE SEQUENCE</scope>
    <source>
        <tissue evidence="1">Shoot tissue taken approximately 20 cm above the soil surface</tissue>
    </source>
</reference>
<sequence>MPSVNTCAERRNACGAAAATPAVSPARRPSRM</sequence>